<evidence type="ECO:0000259" key="5">
    <source>
        <dbReference type="PROSITE" id="PS01179"/>
    </source>
</evidence>
<feature type="domain" description="PDZ" evidence="6">
    <location>
        <begin position="850"/>
        <end position="926"/>
    </location>
</feature>
<gene>
    <name evidence="7" type="primary">lin-10</name>
    <name evidence="7" type="ORF">EVAR_25928_1</name>
</gene>
<dbReference type="InterPro" id="IPR011993">
    <property type="entry name" value="PH-like_dom_sf"/>
</dbReference>
<dbReference type="InterPro" id="IPR006020">
    <property type="entry name" value="PTB/PI_dom"/>
</dbReference>
<dbReference type="EMBL" id="BGZK01000466">
    <property type="protein sequence ID" value="GBP45222.1"/>
    <property type="molecule type" value="Genomic_DNA"/>
</dbReference>
<feature type="region of interest" description="Disordered" evidence="4">
    <location>
        <begin position="464"/>
        <end position="512"/>
    </location>
</feature>
<dbReference type="FunFam" id="2.30.42.10:FF:000007">
    <property type="entry name" value="Amyloid beta A4 protein-binding family A member"/>
    <property type="match status" value="1"/>
</dbReference>
<dbReference type="Proteomes" id="UP000299102">
    <property type="component" value="Unassembled WGS sequence"/>
</dbReference>
<evidence type="ECO:0000256" key="4">
    <source>
        <dbReference type="SAM" id="MobiDB-lite"/>
    </source>
</evidence>
<keyword evidence="1" id="KW-0813">Transport</keyword>
<dbReference type="SMART" id="SM00228">
    <property type="entry name" value="PDZ"/>
    <property type="match status" value="2"/>
</dbReference>
<feature type="compositionally biased region" description="Basic and acidic residues" evidence="4">
    <location>
        <begin position="422"/>
        <end position="435"/>
    </location>
</feature>
<sequence length="940" mass="102817">MKLPQTAAGIVESGRAGGGAVVVSLPLVEDGLSSGHASDTDNNNQPTSLQLVLNPDPDLVPGSSLDIGFAFGSNSDLILHSDLLLGSDPCSTFGSAPVPRILRFQLCSRVSITNLALDALFRLAITHTSVIIEEVIDNETSNETHVLSDADLHSLDPLACSEVSPPPPAPAPHRPEEPAEPLQLHAIPSHDTHETHEQHQTIQTITTHETVYNARCDSNVKITENILEVTGTIIRNLRVFRRKRSASAQSAESAEIKPASGDEVSVAQNWFKRFQSVNFDVKHEPRSGRPVTDKVDAILEKLEQDEADTDLETDRLLGQQRTDDQGFFDDKWRGCPHACTSAPARRSYRCSKPRVSITNLLTLRRNEALNEFRYYGNGSGDIHDRPPNMSDGGERSESEDDVAAGDRGACSDGVSENPSVESENRDVEISDESKGNDAAAPQEIKHNEKLRVAIATLLQGWRKPKSRTVMPAGGACSARSPPHAPLDDARDDDTLHTSKEKDGKKKNKNKEATSASVLIEGVLFRARYLGSTQLACEGQPTKATRMLQAEEAVSRIKPALQWCEGGAYSGVYAAPAAVFRLSFLGSVEVDEDSRRRKKRPKKHMVEEAVTKIKAPEGENQPSTEVDLFISTEKIMVLNTELKEIMMDHALRTISYIADIGDLVVLMARRRFVPQENDSDQPKLNRTPKMICHVFESEEAQFIAQSIGQAFQVAYMEFLKANGIEDHSFVKEMDYQEVLNSQEIFGDELQMFAKKELQKEVVVPKTKGEILGVVVVESGWGSMLPTVVIANLAPSGAAARCGQLNIGDQIIAINGVSLVGLPLSTCQTYIKNSKNQTVVKLTVVPCAPVVEVKIKRPDTKYQLGFSVQNGVICSLLRGGIAERGGVRVGHRIIEINSQSVVAVPHERIVNLLATSVGEILMKTMPTSMFRLLTGQENPVFI</sequence>
<dbReference type="PANTHER" id="PTHR12345:SF16">
    <property type="entry name" value="X11L, ISOFORM F-RELATED"/>
    <property type="match status" value="1"/>
</dbReference>
<dbReference type="GO" id="GO:0043197">
    <property type="term" value="C:dendritic spine"/>
    <property type="evidence" value="ECO:0007669"/>
    <property type="project" value="TreeGrafter"/>
</dbReference>
<dbReference type="Pfam" id="PF00595">
    <property type="entry name" value="PDZ"/>
    <property type="match status" value="2"/>
</dbReference>
<feature type="region of interest" description="Disordered" evidence="4">
    <location>
        <begin position="375"/>
        <end position="445"/>
    </location>
</feature>
<evidence type="ECO:0000256" key="3">
    <source>
        <dbReference type="ARBA" id="ARBA00022737"/>
    </source>
</evidence>
<dbReference type="InterPro" id="IPR001478">
    <property type="entry name" value="PDZ"/>
</dbReference>
<feature type="compositionally biased region" description="Basic and acidic residues" evidence="4">
    <location>
        <begin position="485"/>
        <end position="503"/>
    </location>
</feature>
<reference evidence="7 8" key="1">
    <citation type="journal article" date="2019" name="Commun. Biol.">
        <title>The bagworm genome reveals a unique fibroin gene that provides high tensile strength.</title>
        <authorList>
            <person name="Kono N."/>
            <person name="Nakamura H."/>
            <person name="Ohtoshi R."/>
            <person name="Tomita M."/>
            <person name="Numata K."/>
            <person name="Arakawa K."/>
        </authorList>
    </citation>
    <scope>NUCLEOTIDE SEQUENCE [LARGE SCALE GENOMIC DNA]</scope>
</reference>
<dbReference type="SMART" id="SM00462">
    <property type="entry name" value="PTB"/>
    <property type="match status" value="1"/>
</dbReference>
<proteinExistence type="predicted"/>
<evidence type="ECO:0000256" key="2">
    <source>
        <dbReference type="ARBA" id="ARBA00022553"/>
    </source>
</evidence>
<dbReference type="PROSITE" id="PS50106">
    <property type="entry name" value="PDZ"/>
    <property type="match status" value="2"/>
</dbReference>
<evidence type="ECO:0000259" key="6">
    <source>
        <dbReference type="PROSITE" id="PS50106"/>
    </source>
</evidence>
<evidence type="ECO:0000256" key="1">
    <source>
        <dbReference type="ARBA" id="ARBA00022448"/>
    </source>
</evidence>
<dbReference type="OrthoDB" id="5987010at2759"/>
<dbReference type="PROSITE" id="PS01179">
    <property type="entry name" value="PID"/>
    <property type="match status" value="1"/>
</dbReference>
<dbReference type="GO" id="GO:0005737">
    <property type="term" value="C:cytoplasm"/>
    <property type="evidence" value="ECO:0007669"/>
    <property type="project" value="TreeGrafter"/>
</dbReference>
<keyword evidence="8" id="KW-1185">Reference proteome</keyword>
<dbReference type="FunFam" id="2.30.42.10:FF:000017">
    <property type="entry name" value="Amyloid beta A4 protein-binding family A member 1"/>
    <property type="match status" value="1"/>
</dbReference>
<dbReference type="Pfam" id="PF00640">
    <property type="entry name" value="PID"/>
    <property type="match status" value="2"/>
</dbReference>
<feature type="domain" description="PDZ" evidence="6">
    <location>
        <begin position="759"/>
        <end position="844"/>
    </location>
</feature>
<dbReference type="PANTHER" id="PTHR12345">
    <property type="entry name" value="SYNTENIN RELATED"/>
    <property type="match status" value="1"/>
</dbReference>
<name>A0A4C1W3V2_EUMVA</name>
<dbReference type="Gene3D" id="2.30.42.10">
    <property type="match status" value="2"/>
</dbReference>
<dbReference type="AlphaFoldDB" id="A0A4C1W3V2"/>
<organism evidence="7 8">
    <name type="scientific">Eumeta variegata</name>
    <name type="common">Bagworm moth</name>
    <name type="synonym">Eumeta japonica</name>
    <dbReference type="NCBI Taxonomy" id="151549"/>
    <lineage>
        <taxon>Eukaryota</taxon>
        <taxon>Metazoa</taxon>
        <taxon>Ecdysozoa</taxon>
        <taxon>Arthropoda</taxon>
        <taxon>Hexapoda</taxon>
        <taxon>Insecta</taxon>
        <taxon>Pterygota</taxon>
        <taxon>Neoptera</taxon>
        <taxon>Endopterygota</taxon>
        <taxon>Lepidoptera</taxon>
        <taxon>Glossata</taxon>
        <taxon>Ditrysia</taxon>
        <taxon>Tineoidea</taxon>
        <taxon>Psychidae</taxon>
        <taxon>Oiketicinae</taxon>
        <taxon>Eumeta</taxon>
    </lineage>
</organism>
<comment type="caution">
    <text evidence="7">The sequence shown here is derived from an EMBL/GenBank/DDBJ whole genome shotgun (WGS) entry which is preliminary data.</text>
</comment>
<dbReference type="CDD" id="cd01208">
    <property type="entry name" value="PTB_X11"/>
    <property type="match status" value="1"/>
</dbReference>
<keyword evidence="2" id="KW-0597">Phosphoprotein</keyword>
<dbReference type="CDD" id="cd06720">
    <property type="entry name" value="PDZ1_APBA1_3-like"/>
    <property type="match status" value="1"/>
</dbReference>
<keyword evidence="3" id="KW-0677">Repeat</keyword>
<feature type="compositionally biased region" description="Basic and acidic residues" evidence="4">
    <location>
        <begin position="381"/>
        <end position="396"/>
    </location>
</feature>
<accession>A0A4C1W3V2</accession>
<dbReference type="InterPro" id="IPR051230">
    <property type="entry name" value="APP-Binding"/>
</dbReference>
<dbReference type="GO" id="GO:0007268">
    <property type="term" value="P:chemical synaptic transmission"/>
    <property type="evidence" value="ECO:0007669"/>
    <property type="project" value="TreeGrafter"/>
</dbReference>
<dbReference type="STRING" id="151549.A0A4C1W3V2"/>
<evidence type="ECO:0000313" key="7">
    <source>
        <dbReference type="EMBL" id="GBP45222.1"/>
    </source>
</evidence>
<feature type="domain" description="PID" evidence="5">
    <location>
        <begin position="579"/>
        <end position="724"/>
    </location>
</feature>
<dbReference type="GO" id="GO:0005886">
    <property type="term" value="C:plasma membrane"/>
    <property type="evidence" value="ECO:0007669"/>
    <property type="project" value="TreeGrafter"/>
</dbReference>
<dbReference type="SUPFAM" id="SSF50156">
    <property type="entry name" value="PDZ domain-like"/>
    <property type="match status" value="2"/>
</dbReference>
<dbReference type="SUPFAM" id="SSF50729">
    <property type="entry name" value="PH domain-like"/>
    <property type="match status" value="2"/>
</dbReference>
<protein>
    <submittedName>
        <fullName evidence="7">Protein lin-10</fullName>
    </submittedName>
</protein>
<evidence type="ECO:0000313" key="8">
    <source>
        <dbReference type="Proteomes" id="UP000299102"/>
    </source>
</evidence>
<dbReference type="CDD" id="cd06793">
    <property type="entry name" value="PDZ2_APBA1_3-like"/>
    <property type="match status" value="1"/>
</dbReference>
<dbReference type="Gene3D" id="2.30.29.30">
    <property type="entry name" value="Pleckstrin-homology domain (PH domain)/Phosphotyrosine-binding domain (PTB)"/>
    <property type="match status" value="2"/>
</dbReference>
<dbReference type="InterPro" id="IPR036034">
    <property type="entry name" value="PDZ_sf"/>
</dbReference>